<protein>
    <recommendedName>
        <fullName evidence="1">Heterokaryon incompatibility domain-containing protein</fullName>
    </recommendedName>
</protein>
<evidence type="ECO:0000313" key="2">
    <source>
        <dbReference type="EMBL" id="PIA97133.1"/>
    </source>
</evidence>
<dbReference type="InterPro" id="IPR010730">
    <property type="entry name" value="HET"/>
</dbReference>
<evidence type="ECO:0000313" key="3">
    <source>
        <dbReference type="EMBL" id="WPA98295.1"/>
    </source>
</evidence>
<dbReference type="Pfam" id="PF06985">
    <property type="entry name" value="HET"/>
    <property type="match status" value="1"/>
</dbReference>
<evidence type="ECO:0000313" key="5">
    <source>
        <dbReference type="Proteomes" id="UP001302367"/>
    </source>
</evidence>
<sequence length="699" mass="79144">MAGISKTIEALEGSESMDLPAAGVKRFEHTPLEEPVHGSYEIRVLTLFKGHHGDRIHINLKKQTFAEGSKPEDIAPLERWEALSYTWGEENQPHCDILVGTESEITTLEIRENLHAALQQLRYTDSDRRLWIDAICMDQSDTQQSKIEKAWQIPIMHDIYHAAASTIIWLGEACEASDLAIDFLKDLGRSFVFDPITYEARVHESAPKHVTQLHADWPNFAWHSPQHRSICALFARNWFGRVWIRQEAFAASDSSSVMCGSSIIQLTDFRNAVQYLAVRGLDVRSPTHSDDLTRLGLVLSVLQQAYASIFNIMDRIRAGECARPQDKIYGCFGMIKIASGPRFTSTIPTNYPHELDLFKTFFLRYLEQFNTTRLLRDAGLCQRSDLGGPSWVPDWLKDFAKLDLSLECAASHGMRAEAEFMGSGILRVKGCFAAEITEVECLRHVRELSSDNFNEAYAELSRLMRKHLDVGDEDQMQGFVRALTCPLNALRVPLERLHGKRRDIYELAKAAMHPERFQHGLASRLKEPGSLNDFQSCIRFFMQYQLPFVFTENGKVGIGADGTQSGDLVVALLGSTNLSLLRPTERDLVSGEQHHQLVGFCFMHGYNWGEALLGPLPEGATAVPRLNPERGVYNPHYFDPSTGQANFWDPRIDWEQLTPRSDEPAWTINAPPGEPRRKVPDSEYFLSQHNAKLVDIYLE</sequence>
<keyword evidence="5" id="KW-1185">Reference proteome</keyword>
<dbReference type="AlphaFoldDB" id="A0A2G5HXX7"/>
<dbReference type="PANTHER" id="PTHR24148">
    <property type="entry name" value="ANKYRIN REPEAT DOMAIN-CONTAINING PROTEIN 39 HOMOLOG-RELATED"/>
    <property type="match status" value="1"/>
</dbReference>
<dbReference type="OrthoDB" id="3629788at2759"/>
<feature type="domain" description="Heterokaryon incompatibility" evidence="1">
    <location>
        <begin position="80"/>
        <end position="247"/>
    </location>
</feature>
<dbReference type="Proteomes" id="UP001302367">
    <property type="component" value="Chromosome 2"/>
</dbReference>
<proteinExistence type="predicted"/>
<dbReference type="Proteomes" id="UP000230605">
    <property type="component" value="Chromosome 2"/>
</dbReference>
<dbReference type="EMBL" id="LKMD01000102">
    <property type="protein sequence ID" value="PIA97133.1"/>
    <property type="molecule type" value="Genomic_DNA"/>
</dbReference>
<accession>A0A2G5HXX7</accession>
<reference evidence="3 5" key="2">
    <citation type="submission" date="2023-09" db="EMBL/GenBank/DDBJ databases">
        <title>Complete-Gapless Cercospora beticola genome.</title>
        <authorList>
            <person name="Wyatt N.A."/>
            <person name="Spanner R.E."/>
            <person name="Bolton M.D."/>
        </authorList>
    </citation>
    <scope>NUCLEOTIDE SEQUENCE [LARGE SCALE GENOMIC DNA]</scope>
    <source>
        <strain evidence="3">Cb09-40</strain>
    </source>
</reference>
<gene>
    <name evidence="2" type="ORF">CB0940_05715</name>
    <name evidence="3" type="ORF">RHO25_002907</name>
</gene>
<evidence type="ECO:0000259" key="1">
    <source>
        <dbReference type="Pfam" id="PF06985"/>
    </source>
</evidence>
<reference evidence="2 4" key="1">
    <citation type="submission" date="2015-10" db="EMBL/GenBank/DDBJ databases">
        <title>The cercosporin biosynthetic gene cluster was horizontally transferred to several fungal lineages and shown to be expanded in Cercospora beticola based on microsynteny with recipient genomes.</title>
        <authorList>
            <person name="De Jonge R."/>
            <person name="Ebert M.K."/>
            <person name="Suttle J.C."/>
            <person name="Jurick Ii W.M."/>
            <person name="Secor G.A."/>
            <person name="Thomma B.P."/>
            <person name="Van De Peer Y."/>
            <person name="Bolton M.D."/>
        </authorList>
    </citation>
    <scope>NUCLEOTIDE SEQUENCE [LARGE SCALE GENOMIC DNA]</scope>
    <source>
        <strain evidence="2 4">09-40</strain>
    </source>
</reference>
<evidence type="ECO:0000313" key="4">
    <source>
        <dbReference type="Proteomes" id="UP000230605"/>
    </source>
</evidence>
<dbReference type="EMBL" id="CP134185">
    <property type="protein sequence ID" value="WPA98295.1"/>
    <property type="molecule type" value="Genomic_DNA"/>
</dbReference>
<name>A0A2G5HXX7_CERBT</name>
<dbReference type="InterPro" id="IPR052895">
    <property type="entry name" value="HetReg/Transcr_Mod"/>
</dbReference>
<organism evidence="2 4">
    <name type="scientific">Cercospora beticola</name>
    <name type="common">Sugarbeet leaf spot fungus</name>
    <dbReference type="NCBI Taxonomy" id="122368"/>
    <lineage>
        <taxon>Eukaryota</taxon>
        <taxon>Fungi</taxon>
        <taxon>Dikarya</taxon>
        <taxon>Ascomycota</taxon>
        <taxon>Pezizomycotina</taxon>
        <taxon>Dothideomycetes</taxon>
        <taxon>Dothideomycetidae</taxon>
        <taxon>Mycosphaerellales</taxon>
        <taxon>Mycosphaerellaceae</taxon>
        <taxon>Cercospora</taxon>
    </lineage>
</organism>
<dbReference type="PANTHER" id="PTHR24148:SF82">
    <property type="entry name" value="HETEROKARYON INCOMPATIBILITY DOMAIN-CONTAINING PROTEIN"/>
    <property type="match status" value="1"/>
</dbReference>